<dbReference type="EMBL" id="JBHLVX010000021">
    <property type="protein sequence ID" value="MFC0267555.1"/>
    <property type="molecule type" value="Genomic_DNA"/>
</dbReference>
<name>A0ABV6G1N3_9GAMM</name>
<gene>
    <name evidence="2" type="ORF">ACFFHW_06015</name>
</gene>
<reference evidence="2 3" key="1">
    <citation type="submission" date="2024-09" db="EMBL/GenBank/DDBJ databases">
        <authorList>
            <person name="Sun Q."/>
            <person name="Mori K."/>
        </authorList>
    </citation>
    <scope>NUCLEOTIDE SEQUENCE [LARGE SCALE GENOMIC DNA]</scope>
    <source>
        <strain evidence="2 3">CCM 7415</strain>
    </source>
</reference>
<sequence length="66" mass="7118">MTQRKTPVRVFVTPDVHSRLLIQVGTHHTTPSMLGEAIIRDGLDRLERGDVPPLNTGSAPASASES</sequence>
<dbReference type="Proteomes" id="UP001589814">
    <property type="component" value="Unassembled WGS sequence"/>
</dbReference>
<accession>A0ABV6G1N3</accession>
<feature type="region of interest" description="Disordered" evidence="1">
    <location>
        <begin position="45"/>
        <end position="66"/>
    </location>
</feature>
<evidence type="ECO:0000256" key="1">
    <source>
        <dbReference type="SAM" id="MobiDB-lite"/>
    </source>
</evidence>
<proteinExistence type="predicted"/>
<dbReference type="RefSeq" id="WP_019952907.1">
    <property type="nucleotide sequence ID" value="NZ_JBHLVX010000021.1"/>
</dbReference>
<protein>
    <submittedName>
        <fullName evidence="2">Uncharacterized protein</fullName>
    </submittedName>
</protein>
<organism evidence="2 3">
    <name type="scientific">Kushneria aurantia</name>
    <dbReference type="NCBI Taxonomy" id="504092"/>
    <lineage>
        <taxon>Bacteria</taxon>
        <taxon>Pseudomonadati</taxon>
        <taxon>Pseudomonadota</taxon>
        <taxon>Gammaproteobacteria</taxon>
        <taxon>Oceanospirillales</taxon>
        <taxon>Halomonadaceae</taxon>
        <taxon>Kushneria</taxon>
    </lineage>
</organism>
<keyword evidence="3" id="KW-1185">Reference proteome</keyword>
<feature type="compositionally biased region" description="Polar residues" evidence="1">
    <location>
        <begin position="55"/>
        <end position="66"/>
    </location>
</feature>
<comment type="caution">
    <text evidence="2">The sequence shown here is derived from an EMBL/GenBank/DDBJ whole genome shotgun (WGS) entry which is preliminary data.</text>
</comment>
<evidence type="ECO:0000313" key="2">
    <source>
        <dbReference type="EMBL" id="MFC0267555.1"/>
    </source>
</evidence>
<evidence type="ECO:0000313" key="3">
    <source>
        <dbReference type="Proteomes" id="UP001589814"/>
    </source>
</evidence>